<gene>
    <name evidence="1" type="ORF">FA95DRAFT_861012</name>
</gene>
<evidence type="ECO:0000313" key="1">
    <source>
        <dbReference type="EMBL" id="KAI0049529.1"/>
    </source>
</evidence>
<name>A0ACB8RZR6_9AGAM</name>
<keyword evidence="2" id="KW-1185">Reference proteome</keyword>
<reference evidence="1" key="2">
    <citation type="journal article" date="2022" name="New Phytol.">
        <title>Evolutionary transition to the ectomycorrhizal habit in the genomes of a hyperdiverse lineage of mushroom-forming fungi.</title>
        <authorList>
            <person name="Looney B."/>
            <person name="Miyauchi S."/>
            <person name="Morin E."/>
            <person name="Drula E."/>
            <person name="Courty P.E."/>
            <person name="Kohler A."/>
            <person name="Kuo A."/>
            <person name="LaButti K."/>
            <person name="Pangilinan J."/>
            <person name="Lipzen A."/>
            <person name="Riley R."/>
            <person name="Andreopoulos W."/>
            <person name="He G."/>
            <person name="Johnson J."/>
            <person name="Nolan M."/>
            <person name="Tritt A."/>
            <person name="Barry K.W."/>
            <person name="Grigoriev I.V."/>
            <person name="Nagy L.G."/>
            <person name="Hibbett D."/>
            <person name="Henrissat B."/>
            <person name="Matheny P.B."/>
            <person name="Labbe J."/>
            <person name="Martin F.M."/>
        </authorList>
    </citation>
    <scope>NUCLEOTIDE SEQUENCE</scope>
    <source>
        <strain evidence="1">FP105234-sp</strain>
    </source>
</reference>
<dbReference type="EMBL" id="MU275872">
    <property type="protein sequence ID" value="KAI0049529.1"/>
    <property type="molecule type" value="Genomic_DNA"/>
</dbReference>
<organism evidence="1 2">
    <name type="scientific">Auriscalpium vulgare</name>
    <dbReference type="NCBI Taxonomy" id="40419"/>
    <lineage>
        <taxon>Eukaryota</taxon>
        <taxon>Fungi</taxon>
        <taxon>Dikarya</taxon>
        <taxon>Basidiomycota</taxon>
        <taxon>Agaricomycotina</taxon>
        <taxon>Agaricomycetes</taxon>
        <taxon>Russulales</taxon>
        <taxon>Auriscalpiaceae</taxon>
        <taxon>Auriscalpium</taxon>
    </lineage>
</organism>
<protein>
    <submittedName>
        <fullName evidence="1">Uncharacterized protein</fullName>
    </submittedName>
</protein>
<dbReference type="Proteomes" id="UP000814033">
    <property type="component" value="Unassembled WGS sequence"/>
</dbReference>
<proteinExistence type="predicted"/>
<comment type="caution">
    <text evidence="1">The sequence shown here is derived from an EMBL/GenBank/DDBJ whole genome shotgun (WGS) entry which is preliminary data.</text>
</comment>
<sequence>MNKLRIAPDSSRRPTPPTQQLSAPTTSVSRRPIATQPVSSSALPRSQAEQYWAARALTAETLLVARKDYERELKSIAYAGDTKKASEIAALQATHDARQRRMEHLVMFCVFCITSLIGLVLYLLISQRHSKPPQSRWGVASHFTIPILSPFTSVVEHEASVLGARIIVPSIIILAGLAYILCRRYWPQWRVS</sequence>
<evidence type="ECO:0000313" key="2">
    <source>
        <dbReference type="Proteomes" id="UP000814033"/>
    </source>
</evidence>
<accession>A0ACB8RZR6</accession>
<reference evidence="1" key="1">
    <citation type="submission" date="2021-02" db="EMBL/GenBank/DDBJ databases">
        <authorList>
            <consortium name="DOE Joint Genome Institute"/>
            <person name="Ahrendt S."/>
            <person name="Looney B.P."/>
            <person name="Miyauchi S."/>
            <person name="Morin E."/>
            <person name="Drula E."/>
            <person name="Courty P.E."/>
            <person name="Chicoki N."/>
            <person name="Fauchery L."/>
            <person name="Kohler A."/>
            <person name="Kuo A."/>
            <person name="Labutti K."/>
            <person name="Pangilinan J."/>
            <person name="Lipzen A."/>
            <person name="Riley R."/>
            <person name="Andreopoulos W."/>
            <person name="He G."/>
            <person name="Johnson J."/>
            <person name="Barry K.W."/>
            <person name="Grigoriev I.V."/>
            <person name="Nagy L."/>
            <person name="Hibbett D."/>
            <person name="Henrissat B."/>
            <person name="Matheny P.B."/>
            <person name="Labbe J."/>
            <person name="Martin F."/>
        </authorList>
    </citation>
    <scope>NUCLEOTIDE SEQUENCE</scope>
    <source>
        <strain evidence="1">FP105234-sp</strain>
    </source>
</reference>